<keyword evidence="3" id="KW-1185">Reference proteome</keyword>
<dbReference type="InParanoid" id="A0A2P5DFV0"/>
<dbReference type="InterPro" id="IPR050796">
    <property type="entry name" value="SCF_F-box_component"/>
</dbReference>
<protein>
    <submittedName>
        <fullName evidence="2">F-box domain containing protein</fullName>
    </submittedName>
</protein>
<dbReference type="NCBIfam" id="TIGR01640">
    <property type="entry name" value="F_box_assoc_1"/>
    <property type="match status" value="1"/>
</dbReference>
<dbReference type="AlphaFoldDB" id="A0A2P5DFV0"/>
<dbReference type="PANTHER" id="PTHR31672:SF13">
    <property type="entry name" value="F-BOX PROTEIN CPR30-LIKE"/>
    <property type="match status" value="1"/>
</dbReference>
<evidence type="ECO:0000259" key="1">
    <source>
        <dbReference type="PROSITE" id="PS50181"/>
    </source>
</evidence>
<accession>A0A2P5DFV0</accession>
<gene>
    <name evidence="2" type="ORF">TorRG33x02_252920</name>
</gene>
<dbReference type="SMART" id="SM00256">
    <property type="entry name" value="FBOX"/>
    <property type="match status" value="1"/>
</dbReference>
<dbReference type="InterPro" id="IPR036047">
    <property type="entry name" value="F-box-like_dom_sf"/>
</dbReference>
<dbReference type="InterPro" id="IPR001810">
    <property type="entry name" value="F-box_dom"/>
</dbReference>
<feature type="domain" description="F-box" evidence="1">
    <location>
        <begin position="1"/>
        <end position="45"/>
    </location>
</feature>
<dbReference type="EMBL" id="JXTC01000273">
    <property type="protein sequence ID" value="PON72172.1"/>
    <property type="molecule type" value="Genomic_DNA"/>
</dbReference>
<evidence type="ECO:0000313" key="3">
    <source>
        <dbReference type="Proteomes" id="UP000237000"/>
    </source>
</evidence>
<evidence type="ECO:0000313" key="2">
    <source>
        <dbReference type="EMBL" id="PON72172.1"/>
    </source>
</evidence>
<dbReference type="Proteomes" id="UP000237000">
    <property type="component" value="Unassembled WGS sequence"/>
</dbReference>
<comment type="caution">
    <text evidence="2">The sequence shown here is derived from an EMBL/GenBank/DDBJ whole genome shotgun (WGS) entry which is preliminary data.</text>
</comment>
<sequence>MESLPCNIIEEIVSRLDVKSLMRLKCASKSWLSLICRSDFIVLHLKRQKSSRLLYPLYIHPIDDIARHGNSLSVRSSENFEEIYSHVLNMVDVKSPYLTLVGNDNGILCFQEVTNCDMVYLLNPATKESKRIPPPPACPPRTNYTLYGFGYDSLTNDFKVVKVSKRPGIHGSSQLRDNKSSDQVRVYSLRRNSWKTLMTTSGIFSELELGSGSSSSDTFTYVNQKYSVVVNGSTPYVVVIMINTYLI</sequence>
<dbReference type="Pfam" id="PF00646">
    <property type="entry name" value="F-box"/>
    <property type="match status" value="1"/>
</dbReference>
<dbReference type="InterPro" id="IPR017451">
    <property type="entry name" value="F-box-assoc_interact_dom"/>
</dbReference>
<proteinExistence type="predicted"/>
<dbReference type="Pfam" id="PF08268">
    <property type="entry name" value="FBA_3"/>
    <property type="match status" value="1"/>
</dbReference>
<dbReference type="Gene3D" id="1.20.1280.50">
    <property type="match status" value="1"/>
</dbReference>
<reference evidence="3" key="1">
    <citation type="submission" date="2016-06" db="EMBL/GenBank/DDBJ databases">
        <title>Parallel loss of symbiosis genes in relatives of nitrogen-fixing non-legume Parasponia.</title>
        <authorList>
            <person name="Van Velzen R."/>
            <person name="Holmer R."/>
            <person name="Bu F."/>
            <person name="Rutten L."/>
            <person name="Van Zeijl A."/>
            <person name="Liu W."/>
            <person name="Santuari L."/>
            <person name="Cao Q."/>
            <person name="Sharma T."/>
            <person name="Shen D."/>
            <person name="Roswanjaya Y."/>
            <person name="Wardhani T."/>
            <person name="Kalhor M.S."/>
            <person name="Jansen J."/>
            <person name="Van den Hoogen J."/>
            <person name="Gungor B."/>
            <person name="Hartog M."/>
            <person name="Hontelez J."/>
            <person name="Verver J."/>
            <person name="Yang W.-C."/>
            <person name="Schijlen E."/>
            <person name="Repin R."/>
            <person name="Schilthuizen M."/>
            <person name="Schranz E."/>
            <person name="Heidstra R."/>
            <person name="Miyata K."/>
            <person name="Fedorova E."/>
            <person name="Kohlen W."/>
            <person name="Bisseling T."/>
            <person name="Smit S."/>
            <person name="Geurts R."/>
        </authorList>
    </citation>
    <scope>NUCLEOTIDE SEQUENCE [LARGE SCALE GENOMIC DNA]</scope>
    <source>
        <strain evidence="3">cv. RG33-2</strain>
    </source>
</reference>
<dbReference type="InterPro" id="IPR013187">
    <property type="entry name" value="F-box-assoc_dom_typ3"/>
</dbReference>
<organism evidence="2 3">
    <name type="scientific">Trema orientale</name>
    <name type="common">Charcoal tree</name>
    <name type="synonym">Celtis orientalis</name>
    <dbReference type="NCBI Taxonomy" id="63057"/>
    <lineage>
        <taxon>Eukaryota</taxon>
        <taxon>Viridiplantae</taxon>
        <taxon>Streptophyta</taxon>
        <taxon>Embryophyta</taxon>
        <taxon>Tracheophyta</taxon>
        <taxon>Spermatophyta</taxon>
        <taxon>Magnoliopsida</taxon>
        <taxon>eudicotyledons</taxon>
        <taxon>Gunneridae</taxon>
        <taxon>Pentapetalae</taxon>
        <taxon>rosids</taxon>
        <taxon>fabids</taxon>
        <taxon>Rosales</taxon>
        <taxon>Cannabaceae</taxon>
        <taxon>Trema</taxon>
    </lineage>
</organism>
<name>A0A2P5DFV0_TREOI</name>
<dbReference type="STRING" id="63057.A0A2P5DFV0"/>
<dbReference type="PANTHER" id="PTHR31672">
    <property type="entry name" value="BNACNNG10540D PROTEIN"/>
    <property type="match status" value="1"/>
</dbReference>
<dbReference type="PROSITE" id="PS50181">
    <property type="entry name" value="FBOX"/>
    <property type="match status" value="1"/>
</dbReference>
<dbReference type="SUPFAM" id="SSF81383">
    <property type="entry name" value="F-box domain"/>
    <property type="match status" value="1"/>
</dbReference>
<dbReference type="OrthoDB" id="1166304at2759"/>